<dbReference type="Pfam" id="PF03479">
    <property type="entry name" value="PCC"/>
    <property type="match status" value="1"/>
</dbReference>
<evidence type="ECO:0000313" key="3">
    <source>
        <dbReference type="EMBL" id="CAL5013035.1"/>
    </source>
</evidence>
<name>A0ABC9C5Z3_9POAL</name>
<feature type="domain" description="PPC" evidence="2">
    <location>
        <begin position="104"/>
        <end position="254"/>
    </location>
</feature>
<dbReference type="CDD" id="cd11378">
    <property type="entry name" value="DUF296"/>
    <property type="match status" value="1"/>
</dbReference>
<dbReference type="PROSITE" id="PS51742">
    <property type="entry name" value="PPC"/>
    <property type="match status" value="1"/>
</dbReference>
<sequence>MDREGLYGGGRGEGNTLVVLQDFHHRPQQQQRQMECFSDEVSSRDGEEEANGGGPPAAVSGGAGGDGATAKTVETTGKRRRGRPPGSKNKPKPAPVVTRDVDPAAAMRPHVLEVPAGGDVARALAGFARRRGLGICVLAGTGAVVDVSLRHPSPSPAAAAADVAVFRGRYEILSISATFLAPSMAAAAPARAAARVISVSLAGPHGQIVGGAVAGPLVAATTVVILAAAFTDLTFHRLPLEDDAPAVAPSVTDSAEAADEHHRRGGYQTPEPAPQDATGGLHAHRHSRSMAPGTQPVALYARQSQEVMWPPAASAAQRPRPPFQ</sequence>
<evidence type="ECO:0000256" key="1">
    <source>
        <dbReference type="SAM" id="MobiDB-lite"/>
    </source>
</evidence>
<accession>A0ABC9C5Z3</accession>
<feature type="region of interest" description="Disordered" evidence="1">
    <location>
        <begin position="1"/>
        <end position="97"/>
    </location>
</feature>
<reference evidence="4" key="1">
    <citation type="submission" date="2024-06" db="EMBL/GenBank/DDBJ databases">
        <authorList>
            <person name="Ryan C."/>
        </authorList>
    </citation>
    <scope>NUCLEOTIDE SEQUENCE [LARGE SCALE GENOMIC DNA]</scope>
</reference>
<proteinExistence type="predicted"/>
<evidence type="ECO:0000259" key="2">
    <source>
        <dbReference type="PROSITE" id="PS51742"/>
    </source>
</evidence>
<dbReference type="Proteomes" id="UP001497457">
    <property type="component" value="Chromosome 28b"/>
</dbReference>
<dbReference type="PANTHER" id="PTHR31100">
    <property type="entry name" value="AT-HOOK MOTIF NUCLEAR-LOCALIZED PROTEIN 15"/>
    <property type="match status" value="1"/>
</dbReference>
<dbReference type="SUPFAM" id="SSF117856">
    <property type="entry name" value="AF0104/ALDC/Ptd012-like"/>
    <property type="match status" value="1"/>
</dbReference>
<dbReference type="PANTHER" id="PTHR31100:SF89">
    <property type="entry name" value="OS08G0478466 PROTEIN"/>
    <property type="match status" value="1"/>
</dbReference>
<feature type="region of interest" description="Disordered" evidence="1">
    <location>
        <begin position="248"/>
        <end position="303"/>
    </location>
</feature>
<feature type="compositionally biased region" description="Gly residues" evidence="1">
    <location>
        <begin position="51"/>
        <end position="67"/>
    </location>
</feature>
<feature type="compositionally biased region" description="Gly residues" evidence="1">
    <location>
        <begin position="1"/>
        <end position="13"/>
    </location>
</feature>
<protein>
    <recommendedName>
        <fullName evidence="2">PPC domain-containing protein</fullName>
    </recommendedName>
</protein>
<gene>
    <name evidence="3" type="ORF">URODEC1_LOCUS71195</name>
</gene>
<reference evidence="3 4" key="2">
    <citation type="submission" date="2024-10" db="EMBL/GenBank/DDBJ databases">
        <authorList>
            <person name="Ryan C."/>
        </authorList>
    </citation>
    <scope>NUCLEOTIDE SEQUENCE [LARGE SCALE GENOMIC DNA]</scope>
</reference>
<dbReference type="EMBL" id="OZ075138">
    <property type="protein sequence ID" value="CAL5013035.1"/>
    <property type="molecule type" value="Genomic_DNA"/>
</dbReference>
<dbReference type="Gene3D" id="3.30.1330.80">
    <property type="entry name" value="Hypothetical protein, similar to alpha- acetolactate decarboxylase, domain 2"/>
    <property type="match status" value="1"/>
</dbReference>
<evidence type="ECO:0000313" key="4">
    <source>
        <dbReference type="Proteomes" id="UP001497457"/>
    </source>
</evidence>
<dbReference type="InterPro" id="IPR014476">
    <property type="entry name" value="AHL15-29"/>
</dbReference>
<dbReference type="AlphaFoldDB" id="A0ABC9C5Z3"/>
<organism evidence="3 4">
    <name type="scientific">Urochloa decumbens</name>
    <dbReference type="NCBI Taxonomy" id="240449"/>
    <lineage>
        <taxon>Eukaryota</taxon>
        <taxon>Viridiplantae</taxon>
        <taxon>Streptophyta</taxon>
        <taxon>Embryophyta</taxon>
        <taxon>Tracheophyta</taxon>
        <taxon>Spermatophyta</taxon>
        <taxon>Magnoliopsida</taxon>
        <taxon>Liliopsida</taxon>
        <taxon>Poales</taxon>
        <taxon>Poaceae</taxon>
        <taxon>PACMAD clade</taxon>
        <taxon>Panicoideae</taxon>
        <taxon>Panicodae</taxon>
        <taxon>Paniceae</taxon>
        <taxon>Melinidinae</taxon>
        <taxon>Urochloa</taxon>
    </lineage>
</organism>
<keyword evidence="4" id="KW-1185">Reference proteome</keyword>
<dbReference type="InterPro" id="IPR005175">
    <property type="entry name" value="PPC_dom"/>
</dbReference>